<name>A0AAD1W7B0_PELCU</name>
<reference evidence="1" key="1">
    <citation type="submission" date="2022-03" db="EMBL/GenBank/DDBJ databases">
        <authorList>
            <person name="Alioto T."/>
            <person name="Alioto T."/>
            <person name="Gomez Garrido J."/>
        </authorList>
    </citation>
    <scope>NUCLEOTIDE SEQUENCE</scope>
</reference>
<sequence>TWLKILQLQKHAFESLHSHMIMCFGPVVVKELLDYKAEFCGVCGTYIVQADKGGGIVILNRDDYLKESYRILNDRDTYIILKSNPMETYKKELFKLLSESFNKDIIKKDEFEYLFIKFPKMAIFYYLPKIHKSLIDSPGRPVISGIGSLISNVSEYVDHFLQKYVPKAPSYIKDSNQIIVE</sequence>
<gene>
    <name evidence="1" type="ORF">PECUL_23A039861</name>
</gene>
<organism evidence="1 2">
    <name type="scientific">Pelobates cultripes</name>
    <name type="common">Western spadefoot toad</name>
    <dbReference type="NCBI Taxonomy" id="61616"/>
    <lineage>
        <taxon>Eukaryota</taxon>
        <taxon>Metazoa</taxon>
        <taxon>Chordata</taxon>
        <taxon>Craniata</taxon>
        <taxon>Vertebrata</taxon>
        <taxon>Euteleostomi</taxon>
        <taxon>Amphibia</taxon>
        <taxon>Batrachia</taxon>
        <taxon>Anura</taxon>
        <taxon>Pelobatoidea</taxon>
        <taxon>Pelobatidae</taxon>
        <taxon>Pelobates</taxon>
    </lineage>
</organism>
<evidence type="ECO:0000313" key="1">
    <source>
        <dbReference type="EMBL" id="CAH2296780.1"/>
    </source>
</evidence>
<dbReference type="PANTHER" id="PTHR21301:SF10">
    <property type="entry name" value="REVERSE TRANSCRIPTASE DOMAIN-CONTAINING PROTEIN"/>
    <property type="match status" value="1"/>
</dbReference>
<feature type="non-terminal residue" evidence="1">
    <location>
        <position position="181"/>
    </location>
</feature>
<keyword evidence="2" id="KW-1185">Reference proteome</keyword>
<proteinExistence type="predicted"/>
<dbReference type="Proteomes" id="UP001295444">
    <property type="component" value="Chromosome 05"/>
</dbReference>
<dbReference type="EMBL" id="OW240916">
    <property type="protein sequence ID" value="CAH2296780.1"/>
    <property type="molecule type" value="Genomic_DNA"/>
</dbReference>
<evidence type="ECO:0000313" key="2">
    <source>
        <dbReference type="Proteomes" id="UP001295444"/>
    </source>
</evidence>
<protein>
    <submittedName>
        <fullName evidence="1">Uncharacterized protein</fullName>
    </submittedName>
</protein>
<accession>A0AAD1W7B0</accession>
<dbReference type="PANTHER" id="PTHR21301">
    <property type="entry name" value="REVERSE TRANSCRIPTASE"/>
    <property type="match status" value="1"/>
</dbReference>
<feature type="non-terminal residue" evidence="1">
    <location>
        <position position="1"/>
    </location>
</feature>
<dbReference type="AlphaFoldDB" id="A0AAD1W7B0"/>